<keyword evidence="4" id="KW-0249">Electron transport</keyword>
<keyword evidence="3 6" id="KW-0479">Metal-binding</keyword>
<feature type="signal peptide" evidence="8">
    <location>
        <begin position="1"/>
        <end position="21"/>
    </location>
</feature>
<sequence>MRKALLLTAALATLPATATFAADLEEVVKARRGFYSLLGANMGALVSMVKGETDYDGAAAQGYADNLKLLTSYNMGHLYAPGTSNADMPGKTRALPAIWEDGAGVQEKGMAYVQAVEKLNEVAGLDKAELAKAVQELGGTCKGCHDDYRAKDF</sequence>
<feature type="binding site" description="covalent" evidence="7">
    <location>
        <position position="144"/>
    </location>
    <ligand>
        <name>heme c</name>
        <dbReference type="ChEBI" id="CHEBI:61717"/>
    </ligand>
</feature>
<protein>
    <submittedName>
        <fullName evidence="9">Cytochrome c556</fullName>
    </submittedName>
</protein>
<feature type="binding site" description="axial binding residue" evidence="6">
    <location>
        <position position="145"/>
    </location>
    <ligand>
        <name>heme c</name>
        <dbReference type="ChEBI" id="CHEBI:61717"/>
    </ligand>
    <ligandPart>
        <name>Fe</name>
        <dbReference type="ChEBI" id="CHEBI:18248"/>
    </ligandPart>
</feature>
<keyword evidence="1" id="KW-0813">Transport</keyword>
<dbReference type="GO" id="GO:0009055">
    <property type="term" value="F:electron transfer activity"/>
    <property type="evidence" value="ECO:0007669"/>
    <property type="project" value="InterPro"/>
</dbReference>
<organism evidence="9 10">
    <name type="scientific">Rhodovulum marinum</name>
    <dbReference type="NCBI Taxonomy" id="320662"/>
    <lineage>
        <taxon>Bacteria</taxon>
        <taxon>Pseudomonadati</taxon>
        <taxon>Pseudomonadota</taxon>
        <taxon>Alphaproteobacteria</taxon>
        <taxon>Rhodobacterales</taxon>
        <taxon>Paracoccaceae</taxon>
        <taxon>Rhodovulum</taxon>
    </lineage>
</organism>
<dbReference type="InterPro" id="IPR012127">
    <property type="entry name" value="Cyt_c_prime"/>
</dbReference>
<keyword evidence="2 7" id="KW-0349">Heme</keyword>
<dbReference type="Gene3D" id="1.20.120.10">
    <property type="entry name" value="Cytochrome c/b562"/>
    <property type="match status" value="1"/>
</dbReference>
<dbReference type="EMBL" id="SLXP01000003">
    <property type="protein sequence ID" value="TCP42223.1"/>
    <property type="molecule type" value="Genomic_DNA"/>
</dbReference>
<dbReference type="GO" id="GO:0020037">
    <property type="term" value="F:heme binding"/>
    <property type="evidence" value="ECO:0007669"/>
    <property type="project" value="InterPro"/>
</dbReference>
<proteinExistence type="predicted"/>
<dbReference type="GO" id="GO:0022900">
    <property type="term" value="P:electron transport chain"/>
    <property type="evidence" value="ECO:0007669"/>
    <property type="project" value="InterPro"/>
</dbReference>
<dbReference type="Proteomes" id="UP000294835">
    <property type="component" value="Unassembled WGS sequence"/>
</dbReference>
<dbReference type="InterPro" id="IPR002321">
    <property type="entry name" value="Cyt_c_II"/>
</dbReference>
<dbReference type="InterPro" id="IPR010980">
    <property type="entry name" value="Cyt_c/b562"/>
</dbReference>
<comment type="caution">
    <text evidence="9">The sequence shown here is derived from an EMBL/GenBank/DDBJ whole genome shotgun (WGS) entry which is preliminary data.</text>
</comment>
<dbReference type="GO" id="GO:0042597">
    <property type="term" value="C:periplasmic space"/>
    <property type="evidence" value="ECO:0007669"/>
    <property type="project" value="InterPro"/>
</dbReference>
<evidence type="ECO:0000256" key="1">
    <source>
        <dbReference type="ARBA" id="ARBA00022448"/>
    </source>
</evidence>
<dbReference type="SUPFAM" id="SSF47175">
    <property type="entry name" value="Cytochromes"/>
    <property type="match status" value="1"/>
</dbReference>
<keyword evidence="8" id="KW-0732">Signal</keyword>
<dbReference type="Pfam" id="PF01322">
    <property type="entry name" value="Cytochrom_C_2"/>
    <property type="match status" value="1"/>
</dbReference>
<evidence type="ECO:0000256" key="2">
    <source>
        <dbReference type="ARBA" id="ARBA00022617"/>
    </source>
</evidence>
<keyword evidence="10" id="KW-1185">Reference proteome</keyword>
<feature type="binding site" description="covalent" evidence="7">
    <location>
        <position position="141"/>
    </location>
    <ligand>
        <name>heme c</name>
        <dbReference type="ChEBI" id="CHEBI:61717"/>
    </ligand>
</feature>
<dbReference type="RefSeq" id="WP_132461366.1">
    <property type="nucleotide sequence ID" value="NZ_SLXP01000003.1"/>
</dbReference>
<name>A0A4R2Q0U8_9RHOB</name>
<accession>A0A4R2Q0U8</accession>
<evidence type="ECO:0000256" key="6">
    <source>
        <dbReference type="PIRSR" id="PIRSR000027-1"/>
    </source>
</evidence>
<evidence type="ECO:0000256" key="5">
    <source>
        <dbReference type="ARBA" id="ARBA00023004"/>
    </source>
</evidence>
<feature type="chain" id="PRO_5020188632" evidence="8">
    <location>
        <begin position="22"/>
        <end position="153"/>
    </location>
</feature>
<reference evidence="9 10" key="1">
    <citation type="submission" date="2019-03" db="EMBL/GenBank/DDBJ databases">
        <title>Genomic Encyclopedia of Type Strains, Phase IV (KMG-IV): sequencing the most valuable type-strain genomes for metagenomic binning, comparative biology and taxonomic classification.</title>
        <authorList>
            <person name="Goeker M."/>
        </authorList>
    </citation>
    <scope>NUCLEOTIDE SEQUENCE [LARGE SCALE GENOMIC DNA]</scope>
    <source>
        <strain evidence="9 10">DSM 18063</strain>
    </source>
</reference>
<keyword evidence="5 6" id="KW-0408">Iron</keyword>
<dbReference type="PROSITE" id="PS51009">
    <property type="entry name" value="CYTCII"/>
    <property type="match status" value="1"/>
</dbReference>
<evidence type="ECO:0000313" key="9">
    <source>
        <dbReference type="EMBL" id="TCP42223.1"/>
    </source>
</evidence>
<evidence type="ECO:0000313" key="10">
    <source>
        <dbReference type="Proteomes" id="UP000294835"/>
    </source>
</evidence>
<dbReference type="OrthoDB" id="7596534at2"/>
<evidence type="ECO:0000256" key="4">
    <source>
        <dbReference type="ARBA" id="ARBA00022982"/>
    </source>
</evidence>
<comment type="PTM">
    <text evidence="7">Binds 1 heme group per subunit.</text>
</comment>
<dbReference type="AlphaFoldDB" id="A0A4R2Q0U8"/>
<evidence type="ECO:0000256" key="7">
    <source>
        <dbReference type="PIRSR" id="PIRSR000027-2"/>
    </source>
</evidence>
<dbReference type="PIRSF" id="PIRSF000027">
    <property type="entry name" value="Cytc_c_prime"/>
    <property type="match status" value="1"/>
</dbReference>
<gene>
    <name evidence="9" type="ORF">EV662_103129</name>
</gene>
<evidence type="ECO:0000256" key="3">
    <source>
        <dbReference type="ARBA" id="ARBA00022723"/>
    </source>
</evidence>
<evidence type="ECO:0000256" key="8">
    <source>
        <dbReference type="SAM" id="SignalP"/>
    </source>
</evidence>
<dbReference type="GO" id="GO:0005506">
    <property type="term" value="F:iron ion binding"/>
    <property type="evidence" value="ECO:0007669"/>
    <property type="project" value="InterPro"/>
</dbReference>